<dbReference type="Gene3D" id="3.30.470.20">
    <property type="entry name" value="ATP-grasp fold, B domain"/>
    <property type="match status" value="1"/>
</dbReference>
<evidence type="ECO:0000259" key="9">
    <source>
        <dbReference type="PROSITE" id="PS50975"/>
    </source>
</evidence>
<comment type="subunit">
    <text evidence="7">Heterotetramer of two alpha and two beta subunits.</text>
</comment>
<evidence type="ECO:0000256" key="8">
    <source>
        <dbReference type="PROSITE-ProRule" id="PRU00409"/>
    </source>
</evidence>
<dbReference type="FunFam" id="3.30.470.20:FF:000002">
    <property type="entry name" value="Succinate--CoA ligase [ADP-forming] subunit beta"/>
    <property type="match status" value="1"/>
</dbReference>
<dbReference type="EMBL" id="CP042806">
    <property type="protein sequence ID" value="QEE27752.1"/>
    <property type="molecule type" value="Genomic_DNA"/>
</dbReference>
<dbReference type="GO" id="GO:0006099">
    <property type="term" value="P:tricarboxylic acid cycle"/>
    <property type="evidence" value="ECO:0007669"/>
    <property type="project" value="UniProtKB-UniRule"/>
</dbReference>
<dbReference type="FunFam" id="3.40.50.261:FF:000001">
    <property type="entry name" value="Succinate--CoA ligase [ADP-forming] subunit beta"/>
    <property type="match status" value="1"/>
</dbReference>
<comment type="catalytic activity">
    <reaction evidence="7">
        <text>succinate + ATP + CoA = succinyl-CoA + ADP + phosphate</text>
        <dbReference type="Rhea" id="RHEA:17661"/>
        <dbReference type="ChEBI" id="CHEBI:30031"/>
        <dbReference type="ChEBI" id="CHEBI:30616"/>
        <dbReference type="ChEBI" id="CHEBI:43474"/>
        <dbReference type="ChEBI" id="CHEBI:57287"/>
        <dbReference type="ChEBI" id="CHEBI:57292"/>
        <dbReference type="ChEBI" id="CHEBI:456216"/>
        <dbReference type="EC" id="6.2.1.5"/>
    </reaction>
</comment>
<comment type="catalytic activity">
    <reaction evidence="7">
        <text>GTP + succinate + CoA = succinyl-CoA + GDP + phosphate</text>
        <dbReference type="Rhea" id="RHEA:22120"/>
        <dbReference type="ChEBI" id="CHEBI:30031"/>
        <dbReference type="ChEBI" id="CHEBI:37565"/>
        <dbReference type="ChEBI" id="CHEBI:43474"/>
        <dbReference type="ChEBI" id="CHEBI:57287"/>
        <dbReference type="ChEBI" id="CHEBI:57292"/>
        <dbReference type="ChEBI" id="CHEBI:58189"/>
    </reaction>
</comment>
<evidence type="ECO:0000256" key="6">
    <source>
        <dbReference type="ARBA" id="ARBA00022842"/>
    </source>
</evidence>
<dbReference type="InterPro" id="IPR005809">
    <property type="entry name" value="Succ_CoA_ligase-like_bsu"/>
</dbReference>
<dbReference type="PROSITE" id="PS50975">
    <property type="entry name" value="ATP_GRASP"/>
    <property type="match status" value="1"/>
</dbReference>
<dbReference type="Pfam" id="PF08442">
    <property type="entry name" value="ATP-grasp_2"/>
    <property type="match status" value="1"/>
</dbReference>
<dbReference type="PANTHER" id="PTHR11815">
    <property type="entry name" value="SUCCINYL-COA SYNTHETASE BETA CHAIN"/>
    <property type="match status" value="1"/>
</dbReference>
<feature type="binding site" evidence="7">
    <location>
        <begin position="324"/>
        <end position="326"/>
    </location>
    <ligand>
        <name>substrate</name>
        <note>ligand shared with subunit alpha</note>
    </ligand>
</feature>
<dbReference type="SUPFAM" id="SSF56059">
    <property type="entry name" value="Glutathione synthetase ATP-binding domain-like"/>
    <property type="match status" value="1"/>
</dbReference>
<evidence type="ECO:0000256" key="5">
    <source>
        <dbReference type="ARBA" id="ARBA00022741"/>
    </source>
</evidence>
<dbReference type="PIRSF" id="PIRSF001554">
    <property type="entry name" value="SucCS_beta"/>
    <property type="match status" value="1"/>
</dbReference>
<dbReference type="NCBIfam" id="NF001913">
    <property type="entry name" value="PRK00696.1"/>
    <property type="match status" value="1"/>
</dbReference>
<proteinExistence type="inferred from homology"/>
<protein>
    <recommendedName>
        <fullName evidence="7">Succinate--CoA ligase [ADP-forming] subunit beta</fullName>
        <ecNumber evidence="7">6.2.1.5</ecNumber>
    </recommendedName>
    <alternativeName>
        <fullName evidence="7">Succinyl-CoA synthetase subunit beta</fullName>
        <shortName evidence="7">SCS-beta</shortName>
    </alternativeName>
</protein>
<feature type="binding site" evidence="7">
    <location>
        <position position="102"/>
    </location>
    <ligand>
        <name>ATP</name>
        <dbReference type="ChEBI" id="CHEBI:30616"/>
    </ligand>
</feature>
<evidence type="ECO:0000313" key="10">
    <source>
        <dbReference type="EMBL" id="QEE27752.1"/>
    </source>
</evidence>
<dbReference type="InterPro" id="IPR011761">
    <property type="entry name" value="ATP-grasp"/>
</dbReference>
<accession>A0A5B9E664</accession>
<keyword evidence="2 7" id="KW-0816">Tricarboxylic acid cycle</keyword>
<feature type="binding site" evidence="7">
    <location>
        <position position="267"/>
    </location>
    <ligand>
        <name>substrate</name>
        <note>ligand shared with subunit alpha</note>
    </ligand>
</feature>
<dbReference type="Pfam" id="PF00549">
    <property type="entry name" value="Ligase_CoA"/>
    <property type="match status" value="1"/>
</dbReference>
<evidence type="ECO:0000256" key="3">
    <source>
        <dbReference type="ARBA" id="ARBA00022598"/>
    </source>
</evidence>
<dbReference type="OrthoDB" id="9802602at2"/>
<comment type="similarity">
    <text evidence="1 7">Belongs to the succinate/malate CoA ligase beta subunit family.</text>
</comment>
<feature type="binding site" evidence="7">
    <location>
        <position position="216"/>
    </location>
    <ligand>
        <name>Mg(2+)</name>
        <dbReference type="ChEBI" id="CHEBI:18420"/>
    </ligand>
</feature>
<gene>
    <name evidence="7 10" type="primary">sucC</name>
    <name evidence="10" type="ORF">FTW19_06940</name>
</gene>
<dbReference type="InterPro" id="IPR017866">
    <property type="entry name" value="Succ-CoA_synthase_bsu_CS"/>
</dbReference>
<dbReference type="InterPro" id="IPR013815">
    <property type="entry name" value="ATP_grasp_subdomain_1"/>
</dbReference>
<keyword evidence="4 7" id="KW-0479">Metal-binding</keyword>
<dbReference type="InterPro" id="IPR016102">
    <property type="entry name" value="Succinyl-CoA_synth-like"/>
</dbReference>
<comment type="cofactor">
    <cofactor evidence="7">
        <name>Mg(2+)</name>
        <dbReference type="ChEBI" id="CHEBI:18420"/>
    </cofactor>
    <text evidence="7">Binds 1 Mg(2+) ion per subunit.</text>
</comment>
<evidence type="ECO:0000256" key="7">
    <source>
        <dbReference type="HAMAP-Rule" id="MF_00558"/>
    </source>
</evidence>
<feature type="binding site" evidence="7">
    <location>
        <begin position="56"/>
        <end position="58"/>
    </location>
    <ligand>
        <name>ATP</name>
        <dbReference type="ChEBI" id="CHEBI:30616"/>
    </ligand>
</feature>
<dbReference type="Gene3D" id="3.40.50.261">
    <property type="entry name" value="Succinyl-CoA synthetase domains"/>
    <property type="match status" value="1"/>
</dbReference>
<dbReference type="PANTHER" id="PTHR11815:SF10">
    <property type="entry name" value="SUCCINATE--COA LIGASE [GDP-FORMING] SUBUNIT BETA, MITOCHONDRIAL"/>
    <property type="match status" value="1"/>
</dbReference>
<dbReference type="KEGG" id="talb:FTW19_06940"/>
<comment type="function">
    <text evidence="7">Succinyl-CoA synthetase functions in the citric acid cycle (TCA), coupling the hydrolysis of succinyl-CoA to the synthesis of either ATP or GTP and thus represents the only step of substrate-level phosphorylation in the TCA. The beta subunit provides nucleotide specificity of the enzyme and binds the substrate succinate, while the binding sites for coenzyme A and phosphate are found in the alpha subunit.</text>
</comment>
<dbReference type="FunFam" id="3.30.1490.20:FF:000002">
    <property type="entry name" value="Succinate--CoA ligase [ADP-forming] subunit beta"/>
    <property type="match status" value="1"/>
</dbReference>
<name>A0A5B9E664_9BACT</name>
<dbReference type="SUPFAM" id="SSF52210">
    <property type="entry name" value="Succinyl-CoA synthetase domains"/>
    <property type="match status" value="1"/>
</dbReference>
<keyword evidence="6 7" id="KW-0460">Magnesium</keyword>
<evidence type="ECO:0000256" key="4">
    <source>
        <dbReference type="ARBA" id="ARBA00022723"/>
    </source>
</evidence>
<dbReference type="AlphaFoldDB" id="A0A5B9E664"/>
<dbReference type="NCBIfam" id="TIGR01016">
    <property type="entry name" value="sucCoAbeta"/>
    <property type="match status" value="1"/>
</dbReference>
<dbReference type="GO" id="GO:0004775">
    <property type="term" value="F:succinate-CoA ligase (ADP-forming) activity"/>
    <property type="evidence" value="ECO:0007669"/>
    <property type="project" value="UniProtKB-UniRule"/>
</dbReference>
<organism evidence="10 11">
    <name type="scientific">Terriglobus albidus</name>
    <dbReference type="NCBI Taxonomy" id="1592106"/>
    <lineage>
        <taxon>Bacteria</taxon>
        <taxon>Pseudomonadati</taxon>
        <taxon>Acidobacteriota</taxon>
        <taxon>Terriglobia</taxon>
        <taxon>Terriglobales</taxon>
        <taxon>Acidobacteriaceae</taxon>
        <taxon>Terriglobus</taxon>
    </lineage>
</organism>
<dbReference type="GO" id="GO:0000287">
    <property type="term" value="F:magnesium ion binding"/>
    <property type="evidence" value="ECO:0007669"/>
    <property type="project" value="UniProtKB-UniRule"/>
</dbReference>
<reference evidence="10 11" key="1">
    <citation type="submission" date="2019-08" db="EMBL/GenBank/DDBJ databases">
        <title>Complete genome sequence of Terriglobus albidus strain ORNL.</title>
        <authorList>
            <person name="Podar M."/>
        </authorList>
    </citation>
    <scope>NUCLEOTIDE SEQUENCE [LARGE SCALE GENOMIC DNA]</scope>
    <source>
        <strain evidence="10 11">ORNL</strain>
    </source>
</reference>
<feature type="binding site" evidence="7">
    <location>
        <position position="110"/>
    </location>
    <ligand>
        <name>ATP</name>
        <dbReference type="ChEBI" id="CHEBI:30616"/>
    </ligand>
</feature>
<sequence length="392" mass="41964">MKIHEYQAKEILRKYGVTVPAGEMATTLEEADKAAKQLFSNGAPAVVVKAQIHAGGRGKGGGVKVAKTIDDANAASKAILGMQLVTHQTGPQGQKVQRLLVEEASAIDRELYLGIVLDRASAKLVFMASQAGGMEIEEVAAKDPDAIYKEYIDPGIGLQPYQARKLAFKLGLKPTQVGQAVQFMMGLYKAFVETDCSLLEINPFITTKDDKLAALDCKINFDDNGMFRHKDLKELRDITEEDPLEVEASKFNLNYIRLEGNIACMVNGAGLAMATMDIIKYAGGAPANFLDVGGGASQEQIEQAFGILLKDPNVKAIFINIFGGILRVDVLATAVVAAARNLGVNIPIILRLEGTNVEEGRKILKESGLKFEVGATMKEAADLAVAAAKGVA</sequence>
<dbReference type="InterPro" id="IPR013650">
    <property type="entry name" value="ATP-grasp_succ-CoA_synth-type"/>
</dbReference>
<dbReference type="GO" id="GO:0005524">
    <property type="term" value="F:ATP binding"/>
    <property type="evidence" value="ECO:0007669"/>
    <property type="project" value="UniProtKB-UniRule"/>
</dbReference>
<dbReference type="UniPathway" id="UPA00223">
    <property type="reaction ID" value="UER00999"/>
</dbReference>
<dbReference type="GO" id="GO:0005829">
    <property type="term" value="C:cytosol"/>
    <property type="evidence" value="ECO:0007669"/>
    <property type="project" value="TreeGrafter"/>
</dbReference>
<feature type="binding site" evidence="7">
    <location>
        <position position="49"/>
    </location>
    <ligand>
        <name>ATP</name>
        <dbReference type="ChEBI" id="CHEBI:30616"/>
    </ligand>
</feature>
<dbReference type="Gene3D" id="3.30.1490.20">
    <property type="entry name" value="ATP-grasp fold, A domain"/>
    <property type="match status" value="1"/>
</dbReference>
<dbReference type="PROSITE" id="PS01217">
    <property type="entry name" value="SUCCINYL_COA_LIG_3"/>
    <property type="match status" value="1"/>
</dbReference>
<dbReference type="GO" id="GO:0006104">
    <property type="term" value="P:succinyl-CoA metabolic process"/>
    <property type="evidence" value="ECO:0007669"/>
    <property type="project" value="TreeGrafter"/>
</dbReference>
<dbReference type="Proteomes" id="UP000321820">
    <property type="component" value="Chromosome"/>
</dbReference>
<evidence type="ECO:0000256" key="1">
    <source>
        <dbReference type="ARBA" id="ARBA00009182"/>
    </source>
</evidence>
<comment type="pathway">
    <text evidence="7">Carbohydrate metabolism; tricarboxylic acid cycle; succinate from succinyl-CoA (ligase route): step 1/1.</text>
</comment>
<keyword evidence="7 8" id="KW-0067">ATP-binding</keyword>
<keyword evidence="3 7" id="KW-0436">Ligase</keyword>
<dbReference type="RefSeq" id="WP_147646942.1">
    <property type="nucleotide sequence ID" value="NZ_CP042806.1"/>
</dbReference>
<feature type="binding site" evidence="7">
    <location>
        <position position="105"/>
    </location>
    <ligand>
        <name>ATP</name>
        <dbReference type="ChEBI" id="CHEBI:30616"/>
    </ligand>
</feature>
<keyword evidence="11" id="KW-1185">Reference proteome</keyword>
<keyword evidence="5 7" id="KW-0547">Nucleotide-binding</keyword>
<evidence type="ECO:0000256" key="2">
    <source>
        <dbReference type="ARBA" id="ARBA00022532"/>
    </source>
</evidence>
<feature type="binding site" evidence="7">
    <location>
        <position position="202"/>
    </location>
    <ligand>
        <name>Mg(2+)</name>
        <dbReference type="ChEBI" id="CHEBI:18420"/>
    </ligand>
</feature>
<dbReference type="GO" id="GO:0042709">
    <property type="term" value="C:succinate-CoA ligase complex"/>
    <property type="evidence" value="ECO:0007669"/>
    <property type="project" value="UniProtKB-ARBA"/>
</dbReference>
<dbReference type="EC" id="6.2.1.5" evidence="7"/>
<dbReference type="HAMAP" id="MF_00558">
    <property type="entry name" value="Succ_CoA_beta"/>
    <property type="match status" value="1"/>
</dbReference>
<dbReference type="GO" id="GO:0004776">
    <property type="term" value="F:succinate-CoA ligase (GDP-forming) activity"/>
    <property type="evidence" value="ECO:0007669"/>
    <property type="project" value="RHEA"/>
</dbReference>
<dbReference type="InterPro" id="IPR005811">
    <property type="entry name" value="SUCC_ACL_C"/>
</dbReference>
<evidence type="ECO:0000313" key="11">
    <source>
        <dbReference type="Proteomes" id="UP000321820"/>
    </source>
</evidence>
<feature type="domain" description="ATP-grasp" evidence="9">
    <location>
        <begin position="9"/>
        <end position="230"/>
    </location>
</feature>